<proteinExistence type="predicted"/>
<dbReference type="AlphaFoldDB" id="A0AAV7V9N9"/>
<accession>A0AAV7V9N9</accession>
<name>A0AAV7V9N9_PLEWA</name>
<dbReference type="Proteomes" id="UP001066276">
    <property type="component" value="Chromosome 2_1"/>
</dbReference>
<comment type="caution">
    <text evidence="1">The sequence shown here is derived from an EMBL/GenBank/DDBJ whole genome shotgun (WGS) entry which is preliminary data.</text>
</comment>
<protein>
    <submittedName>
        <fullName evidence="1">Uncharacterized protein</fullName>
    </submittedName>
</protein>
<evidence type="ECO:0000313" key="2">
    <source>
        <dbReference type="Proteomes" id="UP001066276"/>
    </source>
</evidence>
<reference evidence="1" key="1">
    <citation type="journal article" date="2022" name="bioRxiv">
        <title>Sequencing and chromosome-scale assembly of the giantPleurodeles waltlgenome.</title>
        <authorList>
            <person name="Brown T."/>
            <person name="Elewa A."/>
            <person name="Iarovenko S."/>
            <person name="Subramanian E."/>
            <person name="Araus A.J."/>
            <person name="Petzold A."/>
            <person name="Susuki M."/>
            <person name="Suzuki K.-i.T."/>
            <person name="Hayashi T."/>
            <person name="Toyoda A."/>
            <person name="Oliveira C."/>
            <person name="Osipova E."/>
            <person name="Leigh N.D."/>
            <person name="Simon A."/>
            <person name="Yun M.H."/>
        </authorList>
    </citation>
    <scope>NUCLEOTIDE SEQUENCE</scope>
    <source>
        <strain evidence="1">20211129_DDA</strain>
        <tissue evidence="1">Liver</tissue>
    </source>
</reference>
<evidence type="ECO:0000313" key="1">
    <source>
        <dbReference type="EMBL" id="KAJ1196794.1"/>
    </source>
</evidence>
<gene>
    <name evidence="1" type="ORF">NDU88_000658</name>
</gene>
<dbReference type="EMBL" id="JANPWB010000003">
    <property type="protein sequence ID" value="KAJ1196794.1"/>
    <property type="molecule type" value="Genomic_DNA"/>
</dbReference>
<organism evidence="1 2">
    <name type="scientific">Pleurodeles waltl</name>
    <name type="common">Iberian ribbed newt</name>
    <dbReference type="NCBI Taxonomy" id="8319"/>
    <lineage>
        <taxon>Eukaryota</taxon>
        <taxon>Metazoa</taxon>
        <taxon>Chordata</taxon>
        <taxon>Craniata</taxon>
        <taxon>Vertebrata</taxon>
        <taxon>Euteleostomi</taxon>
        <taxon>Amphibia</taxon>
        <taxon>Batrachia</taxon>
        <taxon>Caudata</taxon>
        <taxon>Salamandroidea</taxon>
        <taxon>Salamandridae</taxon>
        <taxon>Pleurodelinae</taxon>
        <taxon>Pleurodeles</taxon>
    </lineage>
</organism>
<sequence length="112" mass="12677">MSLSQHLRVGDDGSCAVYAMARTKHVVQALSDCRPIAKELVHRSWLEQQDGWIGKEQGYLRRNIVLTTCLHAVLEKPKTMDTLQELSFTYHALLLPTTTPRSRKNGTCKVQV</sequence>
<keyword evidence="2" id="KW-1185">Reference proteome</keyword>